<protein>
    <recommendedName>
        <fullName evidence="9">TRAP transporter small permease protein</fullName>
    </recommendedName>
</protein>
<feature type="transmembrane region" description="Helical" evidence="9">
    <location>
        <begin position="127"/>
        <end position="151"/>
    </location>
</feature>
<dbReference type="HOGENOM" id="CLU_086356_8_0_5"/>
<dbReference type="PATRIC" id="fig|1028800.3.peg.2294"/>
<evidence type="ECO:0000256" key="1">
    <source>
        <dbReference type="ARBA" id="ARBA00004429"/>
    </source>
</evidence>
<sequence>MTRYLERFTEAVDMIAGLLLGLCTILIVVSTIGRYIFSWAIPDSFDLSRYLIGACMMWGFASIGYRGGHIAVDLLYEPLGPKGRRVLDFIAWSTLLAFTAMLAYMMFFRLTSAYNSNETTFDLRIPVWPLIGLIWLGCASAVVTTAVVPFLRREAEEPNPLEGHGV</sequence>
<gene>
    <name evidence="11" type="ORF">RG540_CH22660</name>
</gene>
<dbReference type="InterPro" id="IPR007387">
    <property type="entry name" value="TRAP_DctQ"/>
</dbReference>
<evidence type="ECO:0000256" key="5">
    <source>
        <dbReference type="ARBA" id="ARBA00022692"/>
    </source>
</evidence>
<evidence type="ECO:0000256" key="9">
    <source>
        <dbReference type="RuleBase" id="RU369079"/>
    </source>
</evidence>
<keyword evidence="6 9" id="KW-1133">Transmembrane helix</keyword>
<keyword evidence="3" id="KW-1003">Cell membrane</keyword>
<organism evidence="11 12">
    <name type="scientific">Neorhizobium galegae bv. orientalis str. HAMBI 540</name>
    <dbReference type="NCBI Taxonomy" id="1028800"/>
    <lineage>
        <taxon>Bacteria</taxon>
        <taxon>Pseudomonadati</taxon>
        <taxon>Pseudomonadota</taxon>
        <taxon>Alphaproteobacteria</taxon>
        <taxon>Hyphomicrobiales</taxon>
        <taxon>Rhizobiaceae</taxon>
        <taxon>Rhizobium/Agrobacterium group</taxon>
        <taxon>Neorhizobium</taxon>
    </lineage>
</organism>
<evidence type="ECO:0000256" key="3">
    <source>
        <dbReference type="ARBA" id="ARBA00022475"/>
    </source>
</evidence>
<comment type="subunit">
    <text evidence="9">The complex comprises the extracytoplasmic solute receptor protein and the two transmembrane proteins.</text>
</comment>
<evidence type="ECO:0000256" key="4">
    <source>
        <dbReference type="ARBA" id="ARBA00022519"/>
    </source>
</evidence>
<feature type="transmembrane region" description="Helical" evidence="9">
    <location>
        <begin position="47"/>
        <end position="65"/>
    </location>
</feature>
<dbReference type="RefSeq" id="WP_038587778.1">
    <property type="nucleotide sequence ID" value="NZ_HG938353.1"/>
</dbReference>
<evidence type="ECO:0000313" key="12">
    <source>
        <dbReference type="Proteomes" id="UP000028181"/>
    </source>
</evidence>
<dbReference type="Pfam" id="PF04290">
    <property type="entry name" value="DctQ"/>
    <property type="match status" value="1"/>
</dbReference>
<evidence type="ECO:0000256" key="8">
    <source>
        <dbReference type="ARBA" id="ARBA00038436"/>
    </source>
</evidence>
<keyword evidence="2 9" id="KW-0813">Transport</keyword>
<dbReference type="GeneID" id="24259611"/>
<comment type="function">
    <text evidence="9">Part of the tripartite ATP-independent periplasmic (TRAP) transport system.</text>
</comment>
<dbReference type="PANTHER" id="PTHR35011:SF2">
    <property type="entry name" value="2,3-DIKETO-L-GULONATE TRAP TRANSPORTER SMALL PERMEASE PROTEIN YIAM"/>
    <property type="match status" value="1"/>
</dbReference>
<keyword evidence="12" id="KW-1185">Reference proteome</keyword>
<dbReference type="KEGG" id="ngg:RG540_CH22660"/>
<comment type="subcellular location">
    <subcellularLocation>
        <location evidence="1 9">Cell inner membrane</location>
        <topology evidence="1 9">Multi-pass membrane protein</topology>
    </subcellularLocation>
</comment>
<keyword evidence="7 9" id="KW-0472">Membrane</keyword>
<dbReference type="OrthoDB" id="7866592at2"/>
<dbReference type="EMBL" id="HG938353">
    <property type="protein sequence ID" value="CDN48434.1"/>
    <property type="molecule type" value="Genomic_DNA"/>
</dbReference>
<dbReference type="eggNOG" id="COG3090">
    <property type="taxonomic scope" value="Bacteria"/>
</dbReference>
<dbReference type="PANTHER" id="PTHR35011">
    <property type="entry name" value="2,3-DIKETO-L-GULONATE TRAP TRANSPORTER SMALL PERMEASE PROTEIN YIAM"/>
    <property type="match status" value="1"/>
</dbReference>
<feature type="transmembrane region" description="Helical" evidence="9">
    <location>
        <begin position="86"/>
        <end position="107"/>
    </location>
</feature>
<comment type="similarity">
    <text evidence="8 9">Belongs to the TRAP transporter small permease family.</text>
</comment>
<evidence type="ECO:0000313" key="11">
    <source>
        <dbReference type="EMBL" id="CDN48434.1"/>
    </source>
</evidence>
<evidence type="ECO:0000256" key="2">
    <source>
        <dbReference type="ARBA" id="ARBA00022448"/>
    </source>
</evidence>
<dbReference type="InterPro" id="IPR055348">
    <property type="entry name" value="DctQ"/>
</dbReference>
<dbReference type="Proteomes" id="UP000028181">
    <property type="component" value="Chromosome I"/>
</dbReference>
<reference evidence="12" key="1">
    <citation type="journal article" date="2014" name="BMC Genomics">
        <title>Genome sequencing of two Neorhizobium galegae strains reveals a noeT gene responsible for the unusual acetylation of the nodulation factors.</title>
        <authorList>
            <person name="Osterman J."/>
            <person name="Marsh J."/>
            <person name="Laine P.K."/>
            <person name="Zeng Z."/>
            <person name="Alatalo E."/>
            <person name="Sullivan J.T."/>
            <person name="Young J.P."/>
            <person name="Thomas-Oates J."/>
            <person name="Paulin L."/>
            <person name="Lindstrom K."/>
        </authorList>
    </citation>
    <scope>NUCLEOTIDE SEQUENCE [LARGE SCALE GENOMIC DNA]</scope>
    <source>
        <strain evidence="12">HAMBI 540</strain>
    </source>
</reference>
<dbReference type="AlphaFoldDB" id="A0A068SRG0"/>
<evidence type="ECO:0000256" key="6">
    <source>
        <dbReference type="ARBA" id="ARBA00022989"/>
    </source>
</evidence>
<name>A0A068SRG0_NEOGA</name>
<feature type="domain" description="Tripartite ATP-independent periplasmic transporters DctQ component" evidence="10">
    <location>
        <begin position="24"/>
        <end position="146"/>
    </location>
</feature>
<keyword evidence="4 9" id="KW-0997">Cell inner membrane</keyword>
<dbReference type="GO" id="GO:0022857">
    <property type="term" value="F:transmembrane transporter activity"/>
    <property type="evidence" value="ECO:0007669"/>
    <property type="project" value="UniProtKB-UniRule"/>
</dbReference>
<evidence type="ECO:0000256" key="7">
    <source>
        <dbReference type="ARBA" id="ARBA00023136"/>
    </source>
</evidence>
<feature type="transmembrane region" description="Helical" evidence="9">
    <location>
        <begin position="12"/>
        <end position="41"/>
    </location>
</feature>
<proteinExistence type="inferred from homology"/>
<evidence type="ECO:0000259" key="10">
    <source>
        <dbReference type="Pfam" id="PF04290"/>
    </source>
</evidence>
<keyword evidence="5 9" id="KW-0812">Transmembrane</keyword>
<accession>A0A068SRG0</accession>
<dbReference type="GO" id="GO:0015740">
    <property type="term" value="P:C4-dicarboxylate transport"/>
    <property type="evidence" value="ECO:0007669"/>
    <property type="project" value="TreeGrafter"/>
</dbReference>
<dbReference type="GO" id="GO:0005886">
    <property type="term" value="C:plasma membrane"/>
    <property type="evidence" value="ECO:0007669"/>
    <property type="project" value="UniProtKB-SubCell"/>
</dbReference>